<reference evidence="2" key="1">
    <citation type="submission" date="2025-08" db="UniProtKB">
        <authorList>
            <consortium name="RefSeq"/>
        </authorList>
    </citation>
    <scope>IDENTIFICATION</scope>
    <source>
        <tissue evidence="2">Total insect</tissue>
    </source>
</reference>
<dbReference type="Gene3D" id="3.80.10.10">
    <property type="entry name" value="Ribonuclease Inhibitor"/>
    <property type="match status" value="1"/>
</dbReference>
<evidence type="ECO:0000313" key="2">
    <source>
        <dbReference type="RefSeq" id="XP_034246781.1"/>
    </source>
</evidence>
<evidence type="ECO:0000313" key="1">
    <source>
        <dbReference type="Proteomes" id="UP000515158"/>
    </source>
</evidence>
<protein>
    <submittedName>
        <fullName evidence="2">Uncharacterized protein LOC117648380</fullName>
    </submittedName>
</protein>
<dbReference type="InParanoid" id="A0A6P8Z8W1"/>
<name>A0A6P8Z8W1_THRPL</name>
<proteinExistence type="predicted"/>
<dbReference type="RefSeq" id="XP_034246781.1">
    <property type="nucleotide sequence ID" value="XM_034390890.1"/>
</dbReference>
<dbReference type="InterPro" id="IPR032675">
    <property type="entry name" value="LRR_dom_sf"/>
</dbReference>
<gene>
    <name evidence="2" type="primary">LOC117648380</name>
</gene>
<organism evidence="2">
    <name type="scientific">Thrips palmi</name>
    <name type="common">Melon thrips</name>
    <dbReference type="NCBI Taxonomy" id="161013"/>
    <lineage>
        <taxon>Eukaryota</taxon>
        <taxon>Metazoa</taxon>
        <taxon>Ecdysozoa</taxon>
        <taxon>Arthropoda</taxon>
        <taxon>Hexapoda</taxon>
        <taxon>Insecta</taxon>
        <taxon>Pterygota</taxon>
        <taxon>Neoptera</taxon>
        <taxon>Paraneoptera</taxon>
        <taxon>Thysanoptera</taxon>
        <taxon>Terebrantia</taxon>
        <taxon>Thripoidea</taxon>
        <taxon>Thripidae</taxon>
        <taxon>Thrips</taxon>
    </lineage>
</organism>
<dbReference type="Proteomes" id="UP000515158">
    <property type="component" value="Unplaced"/>
</dbReference>
<accession>A0A6P8Z8W1</accession>
<dbReference type="KEGG" id="tpal:117648380"/>
<dbReference type="GeneID" id="117648380"/>
<keyword evidence="1" id="KW-1185">Reference proteome</keyword>
<dbReference type="AlphaFoldDB" id="A0A6P8Z8W1"/>
<sequence>MILARQASLGRLKEVELYVHSPLYRRPERLCALLDQLLFTPGLEAMDVAGNPYDGLNVPLPAPPLLTKGSASMSMSMPASLRRVRFDYYNSILDSHLHLILQWHAATLEDVCIMGDTPRAATLLSALPALHTLKCPLLKGMLALLQCPSLKKLALILDLNAWTRPLMSEAEELVRRAATRLEELTLDYNQEKNPAAEAVNLVLCLGADEAPTSLRSLAFVLADSDVPPPVLPPLAAVLHRLPLLTSLDVNCKPPDAFLRALDGKVVPALTKLEVWLKDDEDEWLDSEPVQTVYERYPELEFWF</sequence>